<dbReference type="InterPro" id="IPR001841">
    <property type="entry name" value="Znf_RING"/>
</dbReference>
<protein>
    <submittedName>
        <fullName evidence="8">RING-type domain-containing protein</fullName>
    </submittedName>
</protein>
<evidence type="ECO:0000256" key="1">
    <source>
        <dbReference type="ARBA" id="ARBA00022723"/>
    </source>
</evidence>
<dbReference type="PANTHER" id="PTHR47156">
    <property type="entry name" value="PROTEIN CBG20824"/>
    <property type="match status" value="1"/>
</dbReference>
<keyword evidence="5" id="KW-0812">Transmembrane</keyword>
<evidence type="ECO:0000256" key="2">
    <source>
        <dbReference type="ARBA" id="ARBA00022771"/>
    </source>
</evidence>
<dbReference type="Pfam" id="PF14634">
    <property type="entry name" value="zf-RING_5"/>
    <property type="match status" value="1"/>
</dbReference>
<feature type="transmembrane region" description="Helical" evidence="5">
    <location>
        <begin position="7"/>
        <end position="28"/>
    </location>
</feature>
<reference evidence="8" key="1">
    <citation type="submission" date="2016-11" db="UniProtKB">
        <authorList>
            <consortium name="WormBaseParasite"/>
        </authorList>
    </citation>
    <scope>IDENTIFICATION</scope>
</reference>
<dbReference type="Gene3D" id="3.30.40.10">
    <property type="entry name" value="Zinc/RING finger domain, C3HC4 (zinc finger)"/>
    <property type="match status" value="1"/>
</dbReference>
<dbReference type="InterPro" id="IPR052667">
    <property type="entry name" value="E3_ubiquitin-ligase_RING"/>
</dbReference>
<keyword evidence="7" id="KW-1185">Reference proteome</keyword>
<keyword evidence="1" id="KW-0479">Metal-binding</keyword>
<evidence type="ECO:0000256" key="3">
    <source>
        <dbReference type="ARBA" id="ARBA00022833"/>
    </source>
</evidence>
<keyword evidence="5" id="KW-1133">Transmembrane helix</keyword>
<evidence type="ECO:0000256" key="5">
    <source>
        <dbReference type="SAM" id="Phobius"/>
    </source>
</evidence>
<evidence type="ECO:0000313" key="7">
    <source>
        <dbReference type="Proteomes" id="UP000095282"/>
    </source>
</evidence>
<dbReference type="SUPFAM" id="SSF57850">
    <property type="entry name" value="RING/U-box"/>
    <property type="match status" value="1"/>
</dbReference>
<dbReference type="AlphaFoldDB" id="A0A1I7THE4"/>
<dbReference type="PROSITE" id="PS50089">
    <property type="entry name" value="ZF_RING_2"/>
    <property type="match status" value="1"/>
</dbReference>
<dbReference type="SMART" id="SM00184">
    <property type="entry name" value="RING"/>
    <property type="match status" value="1"/>
</dbReference>
<feature type="transmembrane region" description="Helical" evidence="5">
    <location>
        <begin position="48"/>
        <end position="67"/>
    </location>
</feature>
<evidence type="ECO:0000313" key="8">
    <source>
        <dbReference type="WBParaSite" id="Csp11.Scaffold614.g5958.t1"/>
    </source>
</evidence>
<keyword evidence="2 4" id="KW-0863">Zinc-finger</keyword>
<dbReference type="PROSITE" id="PS00518">
    <property type="entry name" value="ZF_RING_1"/>
    <property type="match status" value="1"/>
</dbReference>
<dbReference type="InterPro" id="IPR013083">
    <property type="entry name" value="Znf_RING/FYVE/PHD"/>
</dbReference>
<dbReference type="WBParaSite" id="Csp11.Scaffold614.g5958.t1">
    <property type="protein sequence ID" value="Csp11.Scaffold614.g5958.t1"/>
    <property type="gene ID" value="Csp11.Scaffold614.g5958"/>
</dbReference>
<feature type="transmembrane region" description="Helical" evidence="5">
    <location>
        <begin position="108"/>
        <end position="125"/>
    </location>
</feature>
<evidence type="ECO:0000256" key="4">
    <source>
        <dbReference type="PROSITE-ProRule" id="PRU00175"/>
    </source>
</evidence>
<feature type="transmembrane region" description="Helical" evidence="5">
    <location>
        <begin position="79"/>
        <end position="102"/>
    </location>
</feature>
<dbReference type="STRING" id="1561998.A0A1I7THE4"/>
<sequence length="270" mass="30766">MNYKDILNILSLPLLAIAASFIHAWWALCKNENFQPDTSDSIEYAYRIVRTIGCLLMGIALSCDSIGQELIRLRVSKTVLIRTFLIAKNLGVLSTGVIPLILMSLFEIVYPSVCFPVLALQIVLIETFFSKHGTKYSHFASKQNNLIDGLLFAIYTYFLYFWIDSAPFKDILIICSTVTLWAAIGIRNAIQGEVILREDQPPECETCYREFTEKFLKIPVILQCGHTICNECVIHLSVKYKNIPCPFCKFVTGEDERCPKNWALLHVIRQ</sequence>
<accession>A0A1I7THE4</accession>
<feature type="domain" description="RING-type" evidence="6">
    <location>
        <begin position="204"/>
        <end position="249"/>
    </location>
</feature>
<name>A0A1I7THE4_9PELO</name>
<feature type="transmembrane region" description="Helical" evidence="5">
    <location>
        <begin position="146"/>
        <end position="165"/>
    </location>
</feature>
<dbReference type="PANTHER" id="PTHR47156:SF9">
    <property type="entry name" value="PROTEIN CBG26870"/>
    <property type="match status" value="1"/>
</dbReference>
<dbReference type="Proteomes" id="UP000095282">
    <property type="component" value="Unplaced"/>
</dbReference>
<dbReference type="InterPro" id="IPR017907">
    <property type="entry name" value="Znf_RING_CS"/>
</dbReference>
<organism evidence="7 8">
    <name type="scientific">Caenorhabditis tropicalis</name>
    <dbReference type="NCBI Taxonomy" id="1561998"/>
    <lineage>
        <taxon>Eukaryota</taxon>
        <taxon>Metazoa</taxon>
        <taxon>Ecdysozoa</taxon>
        <taxon>Nematoda</taxon>
        <taxon>Chromadorea</taxon>
        <taxon>Rhabditida</taxon>
        <taxon>Rhabditina</taxon>
        <taxon>Rhabditomorpha</taxon>
        <taxon>Rhabditoidea</taxon>
        <taxon>Rhabditidae</taxon>
        <taxon>Peloderinae</taxon>
        <taxon>Caenorhabditis</taxon>
    </lineage>
</organism>
<evidence type="ECO:0000259" key="6">
    <source>
        <dbReference type="PROSITE" id="PS50089"/>
    </source>
</evidence>
<dbReference type="GO" id="GO:0008270">
    <property type="term" value="F:zinc ion binding"/>
    <property type="evidence" value="ECO:0007669"/>
    <property type="project" value="UniProtKB-KW"/>
</dbReference>
<keyword evidence="5" id="KW-0472">Membrane</keyword>
<keyword evidence="3" id="KW-0862">Zinc</keyword>
<proteinExistence type="predicted"/>